<sequence>MFRFILIVFAVCFLKDIDAACLASYREPCTFQSTCPCAFAESVSGVISCPSACSATSNQLCNCGLPACSCFKDTAKVCDTCHAKKSPMCSCLANLDVGCDCDAKKSFIYFPEVEYPLSLIEMNPLFFNTCWFP</sequence>
<accession>A0A6J3CDY4</accession>
<dbReference type="KEGG" id="gmw:116413666"/>
<proteinExistence type="predicted"/>
<dbReference type="RefSeq" id="XP_031770000.1">
    <property type="nucleotide sequence ID" value="XM_031914140.1"/>
</dbReference>
<feature type="chain" id="PRO_5026929569" evidence="1">
    <location>
        <begin position="20"/>
        <end position="133"/>
    </location>
</feature>
<keyword evidence="2" id="KW-1185">Reference proteome</keyword>
<dbReference type="Proteomes" id="UP001652740">
    <property type="component" value="Unplaced"/>
</dbReference>
<name>A0A6J3CDY4_GALME</name>
<evidence type="ECO:0000313" key="4">
    <source>
        <dbReference type="RefSeq" id="XP_052757791.1"/>
    </source>
</evidence>
<evidence type="ECO:0000313" key="2">
    <source>
        <dbReference type="Proteomes" id="UP001652740"/>
    </source>
</evidence>
<keyword evidence="1" id="KW-0732">Signal</keyword>
<dbReference type="InParanoid" id="A0A6J3CDY4"/>
<protein>
    <submittedName>
        <fullName evidence="3">Uncharacterized protein LOC116413666</fullName>
    </submittedName>
    <submittedName>
        <fullName evidence="4">Uncharacterized protein LOC128202242</fullName>
    </submittedName>
</protein>
<dbReference type="RefSeq" id="XP_052757791.1">
    <property type="nucleotide sequence ID" value="XM_052901831.1"/>
</dbReference>
<organism evidence="2 3">
    <name type="scientific">Galleria mellonella</name>
    <name type="common">Greater wax moth</name>
    <dbReference type="NCBI Taxonomy" id="7137"/>
    <lineage>
        <taxon>Eukaryota</taxon>
        <taxon>Metazoa</taxon>
        <taxon>Ecdysozoa</taxon>
        <taxon>Arthropoda</taxon>
        <taxon>Hexapoda</taxon>
        <taxon>Insecta</taxon>
        <taxon>Pterygota</taxon>
        <taxon>Neoptera</taxon>
        <taxon>Endopterygota</taxon>
        <taxon>Lepidoptera</taxon>
        <taxon>Glossata</taxon>
        <taxon>Ditrysia</taxon>
        <taxon>Pyraloidea</taxon>
        <taxon>Pyralidae</taxon>
        <taxon>Galleriinae</taxon>
        <taxon>Galleria</taxon>
    </lineage>
</organism>
<reference evidence="3" key="1">
    <citation type="submission" date="2025-04" db="UniProtKB">
        <authorList>
            <consortium name="RefSeq"/>
        </authorList>
    </citation>
    <scope>IDENTIFICATION</scope>
    <source>
        <tissue evidence="3">Whole adult</tissue>
        <tissue evidence="4">Whole larvae</tissue>
    </source>
</reference>
<feature type="signal peptide" evidence="1">
    <location>
        <begin position="1"/>
        <end position="19"/>
    </location>
</feature>
<gene>
    <name evidence="3" type="primary">LOC116413666</name>
    <name evidence="4" type="synonym">LOC128202242</name>
</gene>
<evidence type="ECO:0000313" key="3">
    <source>
        <dbReference type="RefSeq" id="XP_031770000.1"/>
    </source>
</evidence>
<dbReference type="AlphaFoldDB" id="A0A6J3CDY4"/>
<dbReference type="OrthoDB" id="7411943at2759"/>
<evidence type="ECO:0000256" key="1">
    <source>
        <dbReference type="SAM" id="SignalP"/>
    </source>
</evidence>
<dbReference type="GeneID" id="116413666"/>